<dbReference type="Proteomes" id="UP000788426">
    <property type="component" value="Unassembled WGS sequence"/>
</dbReference>
<gene>
    <name evidence="2" type="ORF">KZO38_09970</name>
</gene>
<proteinExistence type="predicted"/>
<keyword evidence="3" id="KW-1185">Reference proteome</keyword>
<feature type="signal peptide" evidence="1">
    <location>
        <begin position="1"/>
        <end position="19"/>
    </location>
</feature>
<evidence type="ECO:0000256" key="1">
    <source>
        <dbReference type="SAM" id="SignalP"/>
    </source>
</evidence>
<accession>A0ABS6YEU3</accession>
<evidence type="ECO:0008006" key="4">
    <source>
        <dbReference type="Google" id="ProtNLM"/>
    </source>
</evidence>
<reference evidence="2 3" key="1">
    <citation type="submission" date="2021-07" db="EMBL/GenBank/DDBJ databases">
        <title>Genomic diversity and antimicrobial resistance of Prevotella spp. isolated from chronic lung disease airways.</title>
        <authorList>
            <person name="Webb K.A."/>
            <person name="Olagoke O.S."/>
            <person name="Baird T."/>
            <person name="Neill J."/>
            <person name="Pham A."/>
            <person name="Wells T.J."/>
            <person name="Ramsay K.A."/>
            <person name="Bell S.C."/>
            <person name="Sarovich D.S."/>
            <person name="Price E.P."/>
        </authorList>
    </citation>
    <scope>NUCLEOTIDE SEQUENCE [LARGE SCALE GENOMIC DNA]</scope>
    <source>
        <strain evidence="2 3">SCHI0011.S.12</strain>
    </source>
</reference>
<comment type="caution">
    <text evidence="2">The sequence shown here is derived from an EMBL/GenBank/DDBJ whole genome shotgun (WGS) entry which is preliminary data.</text>
</comment>
<dbReference type="EMBL" id="JAHXCT010000008">
    <property type="protein sequence ID" value="MBW4770076.1"/>
    <property type="molecule type" value="Genomic_DNA"/>
</dbReference>
<organism evidence="2 3">
    <name type="scientific">Hoylesella nanceiensis</name>
    <dbReference type="NCBI Taxonomy" id="425941"/>
    <lineage>
        <taxon>Bacteria</taxon>
        <taxon>Pseudomonadati</taxon>
        <taxon>Bacteroidota</taxon>
        <taxon>Bacteroidia</taxon>
        <taxon>Bacteroidales</taxon>
        <taxon>Prevotellaceae</taxon>
        <taxon>Hoylesella</taxon>
    </lineage>
</organism>
<dbReference type="RefSeq" id="WP_219482304.1">
    <property type="nucleotide sequence ID" value="NZ_JAHXCT010000008.1"/>
</dbReference>
<keyword evidence="1" id="KW-0732">Signal</keyword>
<evidence type="ECO:0000313" key="3">
    <source>
        <dbReference type="Proteomes" id="UP000788426"/>
    </source>
</evidence>
<feature type="chain" id="PRO_5047488209" description="Outer membrane protein beta-barrel domain-containing protein" evidence="1">
    <location>
        <begin position="20"/>
        <end position="238"/>
    </location>
</feature>
<sequence>MKKLFFTAASIAFAVSVNAQSAFKGDLALNTSNATNNAYNVALVTNEYLTESSNLNNSTEMNELSPISSTVTETDALAQRRPGRYYAPRKSYRSGSNGGFNAFVDGGFAFGVGDYGHDRVEFTGSIGYQFNPYVYLGGGLGMSIYTGKGSTILLPFFANARFNFTTRSIAPFLDLKLGYSVGDANGLYFSPMVGCRFATRGSSAFYVGLAYLSQGIDVKHTKYSYTTGALGFKVGYEF</sequence>
<protein>
    <recommendedName>
        <fullName evidence="4">Outer membrane protein beta-barrel domain-containing protein</fullName>
    </recommendedName>
</protein>
<evidence type="ECO:0000313" key="2">
    <source>
        <dbReference type="EMBL" id="MBW4770076.1"/>
    </source>
</evidence>
<name>A0ABS6YEU3_9BACT</name>